<keyword evidence="3" id="KW-1185">Reference proteome</keyword>
<name>A0A4C1SBM9_EUMVA</name>
<dbReference type="Proteomes" id="UP000299102">
    <property type="component" value="Unassembled WGS sequence"/>
</dbReference>
<organism evidence="2 3">
    <name type="scientific">Eumeta variegata</name>
    <name type="common">Bagworm moth</name>
    <name type="synonym">Eumeta japonica</name>
    <dbReference type="NCBI Taxonomy" id="151549"/>
    <lineage>
        <taxon>Eukaryota</taxon>
        <taxon>Metazoa</taxon>
        <taxon>Ecdysozoa</taxon>
        <taxon>Arthropoda</taxon>
        <taxon>Hexapoda</taxon>
        <taxon>Insecta</taxon>
        <taxon>Pterygota</taxon>
        <taxon>Neoptera</taxon>
        <taxon>Endopterygota</taxon>
        <taxon>Lepidoptera</taxon>
        <taxon>Glossata</taxon>
        <taxon>Ditrysia</taxon>
        <taxon>Tineoidea</taxon>
        <taxon>Psychidae</taxon>
        <taxon>Oiketicinae</taxon>
        <taxon>Eumeta</taxon>
    </lineage>
</organism>
<evidence type="ECO:0000313" key="3">
    <source>
        <dbReference type="Proteomes" id="UP000299102"/>
    </source>
</evidence>
<dbReference type="AlphaFoldDB" id="A0A4C1SBM9"/>
<proteinExistence type="predicted"/>
<evidence type="ECO:0000256" key="1">
    <source>
        <dbReference type="SAM" id="MobiDB-lite"/>
    </source>
</evidence>
<comment type="caution">
    <text evidence="2">The sequence shown here is derived from an EMBL/GenBank/DDBJ whole genome shotgun (WGS) entry which is preliminary data.</text>
</comment>
<reference evidence="2 3" key="1">
    <citation type="journal article" date="2019" name="Commun. Biol.">
        <title>The bagworm genome reveals a unique fibroin gene that provides high tensile strength.</title>
        <authorList>
            <person name="Kono N."/>
            <person name="Nakamura H."/>
            <person name="Ohtoshi R."/>
            <person name="Tomita M."/>
            <person name="Numata K."/>
            <person name="Arakawa K."/>
        </authorList>
    </citation>
    <scope>NUCLEOTIDE SEQUENCE [LARGE SCALE GENOMIC DNA]</scope>
</reference>
<gene>
    <name evidence="2" type="ORF">EVAR_72552_1</name>
</gene>
<accession>A0A4C1SBM9</accession>
<sequence>MVWKLIAGSKDISDNGINAPLKVLYTIQAMGVYKICVYIPIRRDSSYNPTSARAKPELSPDTCSPRTTLPPYYEMTHAQSSRNDVDDLDAAAAGQTPSGRDLCYGRKKNRDRSACSLDVRNKREGDFQVMGFIVSCDNSEKLLKKNSRHNRPRVRLTYEISTFARGSACVDIKRILSYSTSIDDAVSHDHDPVQLVPGGLHSTEKVWHGMTSKNASPIRTEDELQHRSLVRLSQR</sequence>
<protein>
    <submittedName>
        <fullName evidence="2">Uncharacterized protein</fullName>
    </submittedName>
</protein>
<feature type="region of interest" description="Disordered" evidence="1">
    <location>
        <begin position="49"/>
        <end position="71"/>
    </location>
</feature>
<dbReference type="EMBL" id="BGZK01003287">
    <property type="protein sequence ID" value="GBO99578.1"/>
    <property type="molecule type" value="Genomic_DNA"/>
</dbReference>
<evidence type="ECO:0000313" key="2">
    <source>
        <dbReference type="EMBL" id="GBO99578.1"/>
    </source>
</evidence>